<dbReference type="EMBL" id="CAJPWZ010001239">
    <property type="protein sequence ID" value="CAG2210560.1"/>
    <property type="molecule type" value="Genomic_DNA"/>
</dbReference>
<proteinExistence type="predicted"/>
<sequence>MEERQSRHMLEQVVTTLQQKVQSLERKDISNLCQKYLVDLERKFKNLELNYTLLKDENQKISQDFAILRQTQSVGSIGNLKQQVQATTNTVNQLENNSMVRNHDIIALSQITYQNRLDVTAIGQNLSQLFTSVEQELLKKTQNVAFTAGMKVGTLPLTVRVIRFNKVKISTGVSNLLAITSTGTFTVQVDGLHIIAVTVNSDTNDSAFEIYKNNIPLSRV</sequence>
<evidence type="ECO:0000256" key="1">
    <source>
        <dbReference type="SAM" id="Coils"/>
    </source>
</evidence>
<dbReference type="Gene3D" id="2.60.120.40">
    <property type="match status" value="1"/>
</dbReference>
<protein>
    <recommendedName>
        <fullName evidence="4">C1q domain-containing protein</fullName>
    </recommendedName>
</protein>
<dbReference type="SUPFAM" id="SSF49842">
    <property type="entry name" value="TNF-like"/>
    <property type="match status" value="1"/>
</dbReference>
<keyword evidence="3" id="KW-1185">Reference proteome</keyword>
<accession>A0A8S3RPV5</accession>
<gene>
    <name evidence="2" type="ORF">MEDL_24642</name>
</gene>
<evidence type="ECO:0008006" key="4">
    <source>
        <dbReference type="Google" id="ProtNLM"/>
    </source>
</evidence>
<evidence type="ECO:0000313" key="2">
    <source>
        <dbReference type="EMBL" id="CAG2210560.1"/>
    </source>
</evidence>
<dbReference type="InterPro" id="IPR008983">
    <property type="entry name" value="Tumour_necrosis_fac-like_dom"/>
</dbReference>
<dbReference type="AlphaFoldDB" id="A0A8S3RPV5"/>
<feature type="coiled-coil region" evidence="1">
    <location>
        <begin position="7"/>
        <end position="97"/>
    </location>
</feature>
<dbReference type="Proteomes" id="UP000683360">
    <property type="component" value="Unassembled WGS sequence"/>
</dbReference>
<keyword evidence="1" id="KW-0175">Coiled coil</keyword>
<reference evidence="2" key="1">
    <citation type="submission" date="2021-03" db="EMBL/GenBank/DDBJ databases">
        <authorList>
            <person name="Bekaert M."/>
        </authorList>
    </citation>
    <scope>NUCLEOTIDE SEQUENCE</scope>
</reference>
<comment type="caution">
    <text evidence="2">The sequence shown here is derived from an EMBL/GenBank/DDBJ whole genome shotgun (WGS) entry which is preliminary data.</text>
</comment>
<organism evidence="2 3">
    <name type="scientific">Mytilus edulis</name>
    <name type="common">Blue mussel</name>
    <dbReference type="NCBI Taxonomy" id="6550"/>
    <lineage>
        <taxon>Eukaryota</taxon>
        <taxon>Metazoa</taxon>
        <taxon>Spiralia</taxon>
        <taxon>Lophotrochozoa</taxon>
        <taxon>Mollusca</taxon>
        <taxon>Bivalvia</taxon>
        <taxon>Autobranchia</taxon>
        <taxon>Pteriomorphia</taxon>
        <taxon>Mytilida</taxon>
        <taxon>Mytiloidea</taxon>
        <taxon>Mytilidae</taxon>
        <taxon>Mytilinae</taxon>
        <taxon>Mytilus</taxon>
    </lineage>
</organism>
<name>A0A8S3RPV5_MYTED</name>
<evidence type="ECO:0000313" key="3">
    <source>
        <dbReference type="Proteomes" id="UP000683360"/>
    </source>
</evidence>